<evidence type="ECO:0000313" key="8">
    <source>
        <dbReference type="Proteomes" id="UP000245699"/>
    </source>
</evidence>
<dbReference type="PANTHER" id="PTHR11806:SF0">
    <property type="entry name" value="PROTEIN MTO1 HOMOLOG, MITOCHONDRIAL"/>
    <property type="match status" value="1"/>
</dbReference>
<comment type="cofactor">
    <cofactor evidence="1">
        <name>FAD</name>
        <dbReference type="ChEBI" id="CHEBI:57692"/>
    </cofactor>
</comment>
<dbReference type="InterPro" id="IPR044920">
    <property type="entry name" value="MnmG_C_subdom_sf"/>
</dbReference>
<comment type="caution">
    <text evidence="7">The sequence shown here is derived from an EMBL/GenBank/DDBJ whole genome shotgun (WGS) entry which is preliminary data.</text>
</comment>
<dbReference type="Gene3D" id="1.10.150.570">
    <property type="entry name" value="GidA associated domain, C-terminal subdomain"/>
    <property type="match status" value="1"/>
</dbReference>
<dbReference type="SMART" id="SM01228">
    <property type="entry name" value="GIDA_assoc_3"/>
    <property type="match status" value="1"/>
</dbReference>
<dbReference type="Proteomes" id="UP000245699">
    <property type="component" value="Unassembled WGS sequence"/>
</dbReference>
<dbReference type="PROSITE" id="PS01280">
    <property type="entry name" value="GIDA_1"/>
    <property type="match status" value="1"/>
</dbReference>
<reference evidence="7 8" key="1">
    <citation type="journal article" date="2018" name="MBio">
        <title>Comparative Genomics Reveals the Core Gene Toolbox for the Fungus-Insect Symbiosis.</title>
        <authorList>
            <person name="Wang Y."/>
            <person name="Stata M."/>
            <person name="Wang W."/>
            <person name="Stajich J.E."/>
            <person name="White M.M."/>
            <person name="Moncalvo J.M."/>
        </authorList>
    </citation>
    <scope>NUCLEOTIDE SEQUENCE [LARGE SCALE GENOMIC DNA]</scope>
    <source>
        <strain evidence="7 8">AUS-77-4</strain>
    </source>
</reference>
<dbReference type="Gene3D" id="3.50.50.60">
    <property type="entry name" value="FAD/NAD(P)-binding domain"/>
    <property type="match status" value="2"/>
</dbReference>
<evidence type="ECO:0000256" key="5">
    <source>
        <dbReference type="ARBA" id="ARBA00054993"/>
    </source>
</evidence>
<evidence type="ECO:0000256" key="4">
    <source>
        <dbReference type="ARBA" id="ARBA00022827"/>
    </source>
</evidence>
<organism evidence="7 8">
    <name type="scientific">Furculomyces boomerangus</name>
    <dbReference type="NCBI Taxonomy" id="61424"/>
    <lineage>
        <taxon>Eukaryota</taxon>
        <taxon>Fungi</taxon>
        <taxon>Fungi incertae sedis</taxon>
        <taxon>Zoopagomycota</taxon>
        <taxon>Kickxellomycotina</taxon>
        <taxon>Harpellomycetes</taxon>
        <taxon>Harpellales</taxon>
        <taxon>Harpellaceae</taxon>
        <taxon>Furculomyces</taxon>
    </lineage>
</organism>
<dbReference type="InterPro" id="IPR026904">
    <property type="entry name" value="MnmG_C"/>
</dbReference>
<dbReference type="STRING" id="61424.A0A2T9Z2K3"/>
<protein>
    <recommendedName>
        <fullName evidence="6">tRNA uridine 5-carboxymethylaminomethyl modification enzyme C-terminal subdomain domain-containing protein</fullName>
    </recommendedName>
</protein>
<proteinExistence type="inferred from homology"/>
<comment type="similarity">
    <text evidence="2">Belongs to the MnmG family.</text>
</comment>
<evidence type="ECO:0000259" key="6">
    <source>
        <dbReference type="SMART" id="SM01228"/>
    </source>
</evidence>
<accession>A0A2T9Z2K3</accession>
<dbReference type="Pfam" id="PF13932">
    <property type="entry name" value="SAM_GIDA_C"/>
    <property type="match status" value="1"/>
</dbReference>
<name>A0A2T9Z2K3_9FUNG</name>
<dbReference type="FunFam" id="3.50.50.60:FF:000002">
    <property type="entry name" value="tRNA uridine 5-carboxymethylaminomethyl modification enzyme MnmG"/>
    <property type="match status" value="1"/>
</dbReference>
<dbReference type="InterPro" id="IPR020595">
    <property type="entry name" value="MnmG-rel_CS"/>
</dbReference>
<sequence length="825" mass="92563">MNRITTSPIRIKTNSLCIAKKTSFNFNSKNTFNKKSTQFSTLSHNSWYLNPNPGFKNLPRTQRNSQNGYQLYTDRFYSTPINNYDHVSKILQEKESLGFVIWDVIVIGGGHAGIEAASAAARVGAKTLLITTNLEKIGEMSCNPSFGGVGKGILVREVDAMDGLCGRIVDKSGVQFRILNKSKGPAVYGPRAQADRVIYKSEMQKAIKEQPNLSIIEGSVSDILWDKFDKDANSQISKEESNVENKNYSIYGIKVDSVSKFMEMENHSRNSANQYTDENKQYSENYLAEKTLKDAQVNKKIYSKSVVITTGTFLGGEIHIGLKCYPAGRIGEDASIGLSASLKEAGFKLGRMKTGTPPRLLASSINFNKLEGQFGDKIPSPFSFTHDSVKFADNQLVCYKTRTNEQVHSLIASNFDQSIHIRETIRGPRYCPSLESKIKRFSSKTSHLIWLEPEGFPENSNLVYPNGISNTMPEDIQQKFLRMVDGLEDVEMVQPGYGVEYDHVDPRELTHSLHTKRISGLFMAGQINGSTGYEEAAAQGIIAGANAGLFSLNIGKELLVDRADGHIGVLIDDLVTKGVFEPYRVFTAQSEYRLFTRSDNADLRLTQKAYDLGLVTDKSRIDKLYQMIKNIEYAKSIMEKTTINPSSLQQKVNEFFNRLLSVQPILNDYNGKKLSLITVGDVSYSAEQLDNRRKVIESVGKDGQKRTVLDLVRMGILGSTIEEIDLLVARLVDQWEEIPYKVRFRCLTNEKYYFYLIKQESEINIYRKDMQLKLPIDIDYKLIGSLSKEEVEKLQIVRPSTLGIAKSIDGLTPAAVISLLKYVKA</sequence>
<keyword evidence="3" id="KW-0285">Flavoprotein</keyword>
<dbReference type="GO" id="GO:0070899">
    <property type="term" value="P:mitochondrial tRNA wobble uridine modification"/>
    <property type="evidence" value="ECO:0007669"/>
    <property type="project" value="UniProtKB-ARBA"/>
</dbReference>
<dbReference type="AlphaFoldDB" id="A0A2T9Z2K3"/>
<dbReference type="GO" id="GO:0005739">
    <property type="term" value="C:mitochondrion"/>
    <property type="evidence" value="ECO:0007669"/>
    <property type="project" value="GOC"/>
</dbReference>
<evidence type="ECO:0000256" key="1">
    <source>
        <dbReference type="ARBA" id="ARBA00001974"/>
    </source>
</evidence>
<dbReference type="PROSITE" id="PS01281">
    <property type="entry name" value="GIDA_2"/>
    <property type="match status" value="1"/>
</dbReference>
<dbReference type="GO" id="GO:0030488">
    <property type="term" value="P:tRNA methylation"/>
    <property type="evidence" value="ECO:0007669"/>
    <property type="project" value="TreeGrafter"/>
</dbReference>
<dbReference type="Pfam" id="PF01134">
    <property type="entry name" value="GIDA"/>
    <property type="match status" value="2"/>
</dbReference>
<feature type="domain" description="tRNA uridine 5-carboxymethylaminomethyl modification enzyme C-terminal subdomain" evidence="6">
    <location>
        <begin position="750"/>
        <end position="821"/>
    </location>
</feature>
<dbReference type="GO" id="GO:0050660">
    <property type="term" value="F:flavin adenine dinucleotide binding"/>
    <property type="evidence" value="ECO:0007669"/>
    <property type="project" value="InterPro"/>
</dbReference>
<keyword evidence="8" id="KW-1185">Reference proteome</keyword>
<dbReference type="OrthoDB" id="3329at2759"/>
<evidence type="ECO:0000256" key="2">
    <source>
        <dbReference type="ARBA" id="ARBA00007653"/>
    </source>
</evidence>
<dbReference type="FunFam" id="1.10.150.570:FF:000001">
    <property type="entry name" value="tRNA uridine 5-carboxymethylaminomethyl modification enzyme MnmG"/>
    <property type="match status" value="1"/>
</dbReference>
<dbReference type="InterPro" id="IPR040131">
    <property type="entry name" value="MnmG_N"/>
</dbReference>
<evidence type="ECO:0000256" key="3">
    <source>
        <dbReference type="ARBA" id="ARBA00022630"/>
    </source>
</evidence>
<dbReference type="SUPFAM" id="SSF51905">
    <property type="entry name" value="FAD/NAD(P)-binding domain"/>
    <property type="match status" value="1"/>
</dbReference>
<dbReference type="EMBL" id="MBFT01000067">
    <property type="protein sequence ID" value="PVU98799.1"/>
    <property type="molecule type" value="Genomic_DNA"/>
</dbReference>
<evidence type="ECO:0000313" key="7">
    <source>
        <dbReference type="EMBL" id="PVU98799.1"/>
    </source>
</evidence>
<dbReference type="PANTHER" id="PTHR11806">
    <property type="entry name" value="GLUCOSE INHIBITED DIVISION PROTEIN A"/>
    <property type="match status" value="1"/>
</dbReference>
<comment type="function">
    <text evidence="5">Component of the MSS1-MTO1 complex that catalyzes the 5-carboxymethylaminomethyluridine (cmnm(5)U) modification at the 34th wobble position (U34) of mitochondrial tRNAs.</text>
</comment>
<dbReference type="InterPro" id="IPR047001">
    <property type="entry name" value="MnmG_C_subdom"/>
</dbReference>
<gene>
    <name evidence="7" type="ORF">BB559_001263</name>
</gene>
<dbReference type="InterPro" id="IPR002218">
    <property type="entry name" value="MnmG-rel"/>
</dbReference>
<dbReference type="InterPro" id="IPR036188">
    <property type="entry name" value="FAD/NAD-bd_sf"/>
</dbReference>
<keyword evidence="4" id="KW-0274">FAD</keyword>